<name>A0A8X6Y097_9ARAC</name>
<dbReference type="EMBL" id="BMAV01014704">
    <property type="protein sequence ID" value="GFY63293.1"/>
    <property type="molecule type" value="Genomic_DNA"/>
</dbReference>
<gene>
    <name evidence="1" type="ORF">TNIN_119831</name>
</gene>
<keyword evidence="2" id="KW-1185">Reference proteome</keyword>
<comment type="caution">
    <text evidence="1">The sequence shown here is derived from an EMBL/GenBank/DDBJ whole genome shotgun (WGS) entry which is preliminary data.</text>
</comment>
<organism evidence="1 2">
    <name type="scientific">Trichonephila inaurata madagascariensis</name>
    <dbReference type="NCBI Taxonomy" id="2747483"/>
    <lineage>
        <taxon>Eukaryota</taxon>
        <taxon>Metazoa</taxon>
        <taxon>Ecdysozoa</taxon>
        <taxon>Arthropoda</taxon>
        <taxon>Chelicerata</taxon>
        <taxon>Arachnida</taxon>
        <taxon>Araneae</taxon>
        <taxon>Araneomorphae</taxon>
        <taxon>Entelegynae</taxon>
        <taxon>Araneoidea</taxon>
        <taxon>Nephilidae</taxon>
        <taxon>Trichonephila</taxon>
        <taxon>Trichonephila inaurata</taxon>
    </lineage>
</organism>
<proteinExistence type="predicted"/>
<accession>A0A8X6Y097</accession>
<evidence type="ECO:0000313" key="1">
    <source>
        <dbReference type="EMBL" id="GFY63293.1"/>
    </source>
</evidence>
<evidence type="ECO:0000313" key="2">
    <source>
        <dbReference type="Proteomes" id="UP000886998"/>
    </source>
</evidence>
<dbReference type="OrthoDB" id="10504912at2759"/>
<sequence length="94" mass="10963">MNSVPTHFYVPPKTCFSFRVIAKRQILWECQEGALNCGELFPKIRDNNAARRQLLNSPMEQKGSSRLKTDLRLRKKDIKRFGLFRILLSASFSF</sequence>
<protein>
    <submittedName>
        <fullName evidence="1">Uncharacterized protein</fullName>
    </submittedName>
</protein>
<dbReference type="AlphaFoldDB" id="A0A8X6Y097"/>
<dbReference type="Proteomes" id="UP000886998">
    <property type="component" value="Unassembled WGS sequence"/>
</dbReference>
<reference evidence="1" key="1">
    <citation type="submission" date="2020-08" db="EMBL/GenBank/DDBJ databases">
        <title>Multicomponent nature underlies the extraordinary mechanical properties of spider dragline silk.</title>
        <authorList>
            <person name="Kono N."/>
            <person name="Nakamura H."/>
            <person name="Mori M."/>
            <person name="Yoshida Y."/>
            <person name="Ohtoshi R."/>
            <person name="Malay A.D."/>
            <person name="Moran D.A.P."/>
            <person name="Tomita M."/>
            <person name="Numata K."/>
            <person name="Arakawa K."/>
        </authorList>
    </citation>
    <scope>NUCLEOTIDE SEQUENCE</scope>
</reference>